<evidence type="ECO:0000259" key="44">
    <source>
        <dbReference type="PROSITE" id="PS50929"/>
    </source>
</evidence>
<comment type="catalytic activity">
    <reaction evidence="36">
        <text>protoporphyrin IX(in) + ATP + H2O = protoporphyrin IX(out) + ADP + phosphate + H(+)</text>
        <dbReference type="Rhea" id="RHEA:61336"/>
        <dbReference type="ChEBI" id="CHEBI:15377"/>
        <dbReference type="ChEBI" id="CHEBI:15378"/>
        <dbReference type="ChEBI" id="CHEBI:30616"/>
        <dbReference type="ChEBI" id="CHEBI:43474"/>
        <dbReference type="ChEBI" id="CHEBI:57306"/>
        <dbReference type="ChEBI" id="CHEBI:456216"/>
    </reaction>
    <physiologicalReaction direction="left-to-right" evidence="36">
        <dbReference type="Rhea" id="RHEA:61337"/>
    </physiologicalReaction>
</comment>
<dbReference type="InterPro" id="IPR003439">
    <property type="entry name" value="ABC_transporter-like_ATP-bd"/>
</dbReference>
<feature type="transmembrane region" description="Helical" evidence="42">
    <location>
        <begin position="95"/>
        <end position="114"/>
    </location>
</feature>
<dbReference type="Pfam" id="PF00664">
    <property type="entry name" value="ABC_membrane"/>
    <property type="match status" value="1"/>
</dbReference>
<evidence type="ECO:0000256" key="22">
    <source>
        <dbReference type="ARBA" id="ARBA00022989"/>
    </source>
</evidence>
<comment type="subunit">
    <text evidence="11">Homodimer.</text>
</comment>
<evidence type="ECO:0000256" key="5">
    <source>
        <dbReference type="ARBA" id="ARBA00004414"/>
    </source>
</evidence>
<proteinExistence type="inferred from homology"/>
<evidence type="ECO:0000256" key="1">
    <source>
        <dbReference type="ARBA" id="ARBA00004146"/>
    </source>
</evidence>
<evidence type="ECO:0000256" key="2">
    <source>
        <dbReference type="ARBA" id="ARBA00004333"/>
    </source>
</evidence>
<feature type="domain" description="ABC transmembrane type-1" evidence="44">
    <location>
        <begin position="258"/>
        <end position="550"/>
    </location>
</feature>
<comment type="catalytic activity">
    <reaction evidence="37">
        <text>pheophorbide a(in) + ATP + H2O = pheophorbide a(out) + ADP + phosphate + H(+)</text>
        <dbReference type="Rhea" id="RHEA:61360"/>
        <dbReference type="ChEBI" id="CHEBI:15377"/>
        <dbReference type="ChEBI" id="CHEBI:15378"/>
        <dbReference type="ChEBI" id="CHEBI:30616"/>
        <dbReference type="ChEBI" id="CHEBI:43474"/>
        <dbReference type="ChEBI" id="CHEBI:58687"/>
        <dbReference type="ChEBI" id="CHEBI:456216"/>
    </reaction>
    <physiologicalReaction direction="left-to-right" evidence="37">
        <dbReference type="Rhea" id="RHEA:61361"/>
    </physiologicalReaction>
</comment>
<dbReference type="InterPro" id="IPR011527">
    <property type="entry name" value="ABC1_TM_dom"/>
</dbReference>
<name>A0A423TFA8_PENVA</name>
<keyword evidence="17" id="KW-0967">Endosome</keyword>
<dbReference type="InterPro" id="IPR032410">
    <property type="entry name" value="ABCB6_N"/>
</dbReference>
<dbReference type="GO" id="GO:0016887">
    <property type="term" value="F:ATP hydrolysis activity"/>
    <property type="evidence" value="ECO:0007669"/>
    <property type="project" value="InterPro"/>
</dbReference>
<evidence type="ECO:0000256" key="27">
    <source>
        <dbReference type="ARBA" id="ARBA00023228"/>
    </source>
</evidence>
<dbReference type="EC" id="7.6.2.5" evidence="30"/>
<organism evidence="45 46">
    <name type="scientific">Penaeus vannamei</name>
    <name type="common">Whiteleg shrimp</name>
    <name type="synonym">Litopenaeus vannamei</name>
    <dbReference type="NCBI Taxonomy" id="6689"/>
    <lineage>
        <taxon>Eukaryota</taxon>
        <taxon>Metazoa</taxon>
        <taxon>Ecdysozoa</taxon>
        <taxon>Arthropoda</taxon>
        <taxon>Crustacea</taxon>
        <taxon>Multicrustacea</taxon>
        <taxon>Malacostraca</taxon>
        <taxon>Eumalacostraca</taxon>
        <taxon>Eucarida</taxon>
        <taxon>Decapoda</taxon>
        <taxon>Dendrobranchiata</taxon>
        <taxon>Penaeoidea</taxon>
        <taxon>Penaeidae</taxon>
        <taxon>Penaeus</taxon>
    </lineage>
</organism>
<evidence type="ECO:0000313" key="46">
    <source>
        <dbReference type="Proteomes" id="UP000283509"/>
    </source>
</evidence>
<dbReference type="GO" id="GO:0005741">
    <property type="term" value="C:mitochondrial outer membrane"/>
    <property type="evidence" value="ECO:0007669"/>
    <property type="project" value="UniProtKB-SubCell"/>
</dbReference>
<dbReference type="GO" id="GO:0005576">
    <property type="term" value="C:extracellular region"/>
    <property type="evidence" value="ECO:0007669"/>
    <property type="project" value="UniProtKB-SubCell"/>
</dbReference>
<evidence type="ECO:0000256" key="35">
    <source>
        <dbReference type="ARBA" id="ARBA00047789"/>
    </source>
</evidence>
<evidence type="ECO:0000256" key="32">
    <source>
        <dbReference type="ARBA" id="ARBA00031413"/>
    </source>
</evidence>
<dbReference type="Pfam" id="PF16185">
    <property type="entry name" value="MTABC_N"/>
    <property type="match status" value="1"/>
</dbReference>
<evidence type="ECO:0000256" key="9">
    <source>
        <dbReference type="ARBA" id="ARBA00004653"/>
    </source>
</evidence>
<dbReference type="GO" id="GO:0031901">
    <property type="term" value="C:early endosome membrane"/>
    <property type="evidence" value="ECO:0007669"/>
    <property type="project" value="UniProtKB-SubCell"/>
</dbReference>
<keyword evidence="26" id="KW-1015">Disulfide bond</keyword>
<evidence type="ECO:0000256" key="37">
    <source>
        <dbReference type="ARBA" id="ARBA00048455"/>
    </source>
</evidence>
<comment type="similarity">
    <text evidence="29">Belongs to the ABC transporter superfamily. ABCB family. Heavy Metal importer (TC 3.A.1.210) subfamily.</text>
</comment>
<keyword evidence="20 45" id="KW-0067">ATP-binding</keyword>
<dbReference type="InterPro" id="IPR036640">
    <property type="entry name" value="ABC1_TM_sf"/>
</dbReference>
<dbReference type="PROSITE" id="PS00211">
    <property type="entry name" value="ABC_TRANSPORTER_1"/>
    <property type="match status" value="1"/>
</dbReference>
<comment type="catalytic activity">
    <reaction evidence="39">
        <text>coproporphyrin III(in) + ATP + H2O = coproporphyrin III(out) + ADP + phosphate + H(+)</text>
        <dbReference type="Rhea" id="RHEA:66664"/>
        <dbReference type="ChEBI" id="CHEBI:15377"/>
        <dbReference type="ChEBI" id="CHEBI:15378"/>
        <dbReference type="ChEBI" id="CHEBI:30616"/>
        <dbReference type="ChEBI" id="CHEBI:43474"/>
        <dbReference type="ChEBI" id="CHEBI:131725"/>
        <dbReference type="ChEBI" id="CHEBI:456216"/>
    </reaction>
    <physiologicalReaction direction="left-to-right" evidence="39">
        <dbReference type="Rhea" id="RHEA:66665"/>
    </physiologicalReaction>
</comment>
<evidence type="ECO:0000256" key="36">
    <source>
        <dbReference type="ARBA" id="ARBA00048309"/>
    </source>
</evidence>
<reference evidence="45 46" key="2">
    <citation type="submission" date="2019-01" db="EMBL/GenBank/DDBJ databases">
        <title>The decoding of complex shrimp genome reveals the adaptation for benthos swimmer, frequently molting mechanism and breeding impact on genome.</title>
        <authorList>
            <person name="Sun Y."/>
            <person name="Gao Y."/>
            <person name="Yu Y."/>
        </authorList>
    </citation>
    <scope>NUCLEOTIDE SEQUENCE [LARGE SCALE GENOMIC DNA]</scope>
    <source>
        <tissue evidence="45">Muscle</tissue>
    </source>
</reference>
<keyword evidence="18" id="KW-1000">Mitochondrion outer membrane</keyword>
<gene>
    <name evidence="45" type="ORF">C7M84_006361</name>
</gene>
<dbReference type="GO" id="GO:0005886">
    <property type="term" value="C:plasma membrane"/>
    <property type="evidence" value="ECO:0007669"/>
    <property type="project" value="UniProtKB-SubCell"/>
</dbReference>
<evidence type="ECO:0000256" key="10">
    <source>
        <dbReference type="ARBA" id="ARBA00004656"/>
    </source>
</evidence>
<comment type="caution">
    <text evidence="45">The sequence shown here is derived from an EMBL/GenBank/DDBJ whole genome shotgun (WGS) entry which is preliminary data.</text>
</comment>
<dbReference type="STRING" id="6689.A0A423TFA8"/>
<evidence type="ECO:0000256" key="30">
    <source>
        <dbReference type="ARBA" id="ARBA00024385"/>
    </source>
</evidence>
<feature type="domain" description="ABC transporter" evidence="43">
    <location>
        <begin position="584"/>
        <end position="818"/>
    </location>
</feature>
<keyword evidence="13" id="KW-1003">Cell membrane</keyword>
<keyword evidence="24" id="KW-0496">Mitochondrion</keyword>
<evidence type="ECO:0000256" key="14">
    <source>
        <dbReference type="ARBA" id="ARBA00022525"/>
    </source>
</evidence>
<evidence type="ECO:0000259" key="43">
    <source>
        <dbReference type="PROSITE" id="PS50893"/>
    </source>
</evidence>
<evidence type="ECO:0000256" key="7">
    <source>
        <dbReference type="ARBA" id="ARBA00004550"/>
    </source>
</evidence>
<comment type="catalytic activity">
    <reaction evidence="33">
        <text>heme b(in) + ATP + H2O = heme b(out) + ADP + phosphate + H(+)</text>
        <dbReference type="Rhea" id="RHEA:19261"/>
        <dbReference type="ChEBI" id="CHEBI:15377"/>
        <dbReference type="ChEBI" id="CHEBI:15378"/>
        <dbReference type="ChEBI" id="CHEBI:30616"/>
        <dbReference type="ChEBI" id="CHEBI:43474"/>
        <dbReference type="ChEBI" id="CHEBI:60344"/>
        <dbReference type="ChEBI" id="CHEBI:456216"/>
        <dbReference type="EC" id="7.6.2.5"/>
    </reaction>
    <physiologicalReaction direction="left-to-right" evidence="33">
        <dbReference type="Rhea" id="RHEA:19262"/>
    </physiologicalReaction>
</comment>
<evidence type="ECO:0000256" key="19">
    <source>
        <dbReference type="ARBA" id="ARBA00022824"/>
    </source>
</evidence>
<comment type="catalytic activity">
    <reaction evidence="40">
        <text>coproporphyrin I(in) + ATP + H2O = coproporphyrin I(out) + ADP + phosphate + H(+)</text>
        <dbReference type="Rhea" id="RHEA:66768"/>
        <dbReference type="ChEBI" id="CHEBI:15377"/>
        <dbReference type="ChEBI" id="CHEBI:15378"/>
        <dbReference type="ChEBI" id="CHEBI:30616"/>
        <dbReference type="ChEBI" id="CHEBI:43474"/>
        <dbReference type="ChEBI" id="CHEBI:167478"/>
        <dbReference type="ChEBI" id="CHEBI:456216"/>
    </reaction>
    <physiologicalReaction direction="left-to-right" evidence="40">
        <dbReference type="Rhea" id="RHEA:66769"/>
    </physiologicalReaction>
</comment>
<evidence type="ECO:0000256" key="34">
    <source>
        <dbReference type="ARBA" id="ARBA00047753"/>
    </source>
</evidence>
<reference evidence="45 46" key="1">
    <citation type="submission" date="2018-04" db="EMBL/GenBank/DDBJ databases">
        <authorList>
            <person name="Zhang X."/>
            <person name="Yuan J."/>
            <person name="Li F."/>
            <person name="Xiang J."/>
        </authorList>
    </citation>
    <scope>NUCLEOTIDE SEQUENCE [LARGE SCALE GENOMIC DNA]</scope>
    <source>
        <tissue evidence="45">Muscle</tissue>
    </source>
</reference>
<dbReference type="GO" id="GO:0005765">
    <property type="term" value="C:lysosomal membrane"/>
    <property type="evidence" value="ECO:0007669"/>
    <property type="project" value="UniProtKB-SubCell"/>
</dbReference>
<keyword evidence="22 42" id="KW-1133">Transmembrane helix</keyword>
<dbReference type="SMART" id="SM00382">
    <property type="entry name" value="AAA"/>
    <property type="match status" value="1"/>
</dbReference>
<protein>
    <recommendedName>
        <fullName evidence="31">ATP-binding cassette sub-family B member 6</fullName>
        <ecNumber evidence="30">7.6.2.5</ecNumber>
    </recommendedName>
    <alternativeName>
        <fullName evidence="32">ABC-type heme transporter ABCB6</fullName>
    </alternativeName>
</protein>
<dbReference type="GO" id="GO:0032585">
    <property type="term" value="C:multivesicular body membrane"/>
    <property type="evidence" value="ECO:0007669"/>
    <property type="project" value="UniProtKB-SubCell"/>
</dbReference>
<evidence type="ECO:0000256" key="16">
    <source>
        <dbReference type="ARBA" id="ARBA00022741"/>
    </source>
</evidence>
<evidence type="ECO:0000256" key="28">
    <source>
        <dbReference type="ARBA" id="ARBA00024320"/>
    </source>
</evidence>
<evidence type="ECO:0000256" key="11">
    <source>
        <dbReference type="ARBA" id="ARBA00011738"/>
    </source>
</evidence>
<evidence type="ECO:0000256" key="42">
    <source>
        <dbReference type="SAM" id="Phobius"/>
    </source>
</evidence>
<dbReference type="InterPro" id="IPR003593">
    <property type="entry name" value="AAA+_ATPase"/>
</dbReference>
<comment type="subcellular location">
    <subcellularLocation>
        <location evidence="8">Cell membrane</location>
        <topology evidence="8">Multi-pass membrane protein</topology>
    </subcellularLocation>
    <subcellularLocation>
        <location evidence="1">Early endosome membrane</location>
    </subcellularLocation>
    <subcellularLocation>
        <location evidence="6">Endoplasmic reticulum membrane</location>
        <topology evidence="6">Multi-pass membrane protein</topology>
    </subcellularLocation>
    <subcellularLocation>
        <location evidence="3">Endosome membrane</location>
        <topology evidence="3">Multi-pass membrane protein</topology>
    </subcellularLocation>
    <subcellularLocation>
        <location evidence="2">Endosome</location>
        <location evidence="2">Multivesicular body membrane</location>
    </subcellularLocation>
    <subcellularLocation>
        <location evidence="9">Golgi apparatus membrane</location>
        <topology evidence="9">Multi-pass membrane protein</topology>
    </subcellularLocation>
    <subcellularLocation>
        <location evidence="5">Late endosome membrane</location>
    </subcellularLocation>
    <subcellularLocation>
        <location evidence="10">Lysosome membrane</location>
    </subcellularLocation>
    <subcellularLocation>
        <location evidence="28">Melanosome membrane</location>
    </subcellularLocation>
    <subcellularLocation>
        <location evidence="4">Mitochondrion outer membrane</location>
        <topology evidence="4">Multi-pass membrane protein</topology>
    </subcellularLocation>
    <subcellularLocation>
        <location evidence="7">Secreted</location>
        <location evidence="7">Extracellular exosome</location>
    </subcellularLocation>
</comment>
<dbReference type="OrthoDB" id="6500128at2759"/>
<feature type="transmembrane region" description="Helical" evidence="42">
    <location>
        <begin position="135"/>
        <end position="153"/>
    </location>
</feature>
<evidence type="ECO:0000256" key="39">
    <source>
        <dbReference type="ARBA" id="ARBA00048636"/>
    </source>
</evidence>
<dbReference type="PROSITE" id="PS50929">
    <property type="entry name" value="ABC_TM1F"/>
    <property type="match status" value="1"/>
</dbReference>
<evidence type="ECO:0000256" key="15">
    <source>
        <dbReference type="ARBA" id="ARBA00022692"/>
    </source>
</evidence>
<evidence type="ECO:0000256" key="29">
    <source>
        <dbReference type="ARBA" id="ARBA00024363"/>
    </source>
</evidence>
<evidence type="ECO:0000256" key="26">
    <source>
        <dbReference type="ARBA" id="ARBA00023157"/>
    </source>
</evidence>
<keyword evidence="21" id="KW-1278">Translocase</keyword>
<dbReference type="CDD" id="cd03253">
    <property type="entry name" value="ABCC_ATM1_transporter"/>
    <property type="match status" value="1"/>
</dbReference>
<evidence type="ECO:0000256" key="6">
    <source>
        <dbReference type="ARBA" id="ARBA00004477"/>
    </source>
</evidence>
<evidence type="ECO:0000256" key="8">
    <source>
        <dbReference type="ARBA" id="ARBA00004651"/>
    </source>
</evidence>
<dbReference type="CDD" id="cd18581">
    <property type="entry name" value="ABC_6TM_ABCB6"/>
    <property type="match status" value="1"/>
</dbReference>
<keyword evidence="19" id="KW-0256">Endoplasmic reticulum</keyword>
<dbReference type="PANTHER" id="PTHR24221:SF654">
    <property type="entry name" value="ATP-BINDING CASSETTE SUB-FAMILY B MEMBER 6"/>
    <property type="match status" value="1"/>
</dbReference>
<feature type="compositionally biased region" description="Basic and acidic residues" evidence="41">
    <location>
        <begin position="848"/>
        <end position="857"/>
    </location>
</feature>
<evidence type="ECO:0000256" key="21">
    <source>
        <dbReference type="ARBA" id="ARBA00022967"/>
    </source>
</evidence>
<feature type="transmembrane region" description="Helical" evidence="42">
    <location>
        <begin position="255"/>
        <end position="278"/>
    </location>
</feature>
<keyword evidence="25 42" id="KW-0472">Membrane</keyword>
<evidence type="ECO:0000256" key="38">
    <source>
        <dbReference type="ARBA" id="ARBA00048510"/>
    </source>
</evidence>
<evidence type="ECO:0000256" key="20">
    <source>
        <dbReference type="ARBA" id="ARBA00022840"/>
    </source>
</evidence>
<feature type="transmembrane region" description="Helical" evidence="42">
    <location>
        <begin position="526"/>
        <end position="545"/>
    </location>
</feature>
<evidence type="ECO:0000256" key="3">
    <source>
        <dbReference type="ARBA" id="ARBA00004337"/>
    </source>
</evidence>
<dbReference type="InterPro" id="IPR039421">
    <property type="entry name" value="Type_1_exporter"/>
</dbReference>
<evidence type="ECO:0000256" key="25">
    <source>
        <dbReference type="ARBA" id="ARBA00023136"/>
    </source>
</evidence>
<dbReference type="PROSITE" id="PS50893">
    <property type="entry name" value="ABC_TRANSPORTER_2"/>
    <property type="match status" value="1"/>
</dbReference>
<keyword evidence="12" id="KW-0813">Transport</keyword>
<feature type="transmembrane region" description="Helical" evidence="42">
    <location>
        <begin position="376"/>
        <end position="398"/>
    </location>
</feature>
<dbReference type="InterPro" id="IPR017871">
    <property type="entry name" value="ABC_transporter-like_CS"/>
</dbReference>
<keyword evidence="15 42" id="KW-0812">Transmembrane</keyword>
<feature type="region of interest" description="Disordered" evidence="41">
    <location>
        <begin position="821"/>
        <end position="857"/>
    </location>
</feature>
<comment type="catalytic activity">
    <reaction evidence="34">
        <text>coproporphyrinogen III(in) + ATP + H2O = coproporphyrinogen III(out) + ADP + phosphate + H(+)</text>
        <dbReference type="Rhea" id="RHEA:66680"/>
        <dbReference type="ChEBI" id="CHEBI:15377"/>
        <dbReference type="ChEBI" id="CHEBI:15378"/>
        <dbReference type="ChEBI" id="CHEBI:30616"/>
        <dbReference type="ChEBI" id="CHEBI:43474"/>
        <dbReference type="ChEBI" id="CHEBI:57309"/>
        <dbReference type="ChEBI" id="CHEBI:456216"/>
    </reaction>
    <physiologicalReaction direction="left-to-right" evidence="34">
        <dbReference type="Rhea" id="RHEA:66681"/>
    </physiologicalReaction>
</comment>
<dbReference type="FunFam" id="3.40.50.300:FF:000186">
    <property type="entry name" value="ATP-binding cassette sub-family B member 7, mitochondrial"/>
    <property type="match status" value="1"/>
</dbReference>
<dbReference type="GO" id="GO:0015439">
    <property type="term" value="F:ABC-type heme transporter activity"/>
    <property type="evidence" value="ECO:0007669"/>
    <property type="project" value="UniProtKB-EC"/>
</dbReference>
<dbReference type="SUPFAM" id="SSF52540">
    <property type="entry name" value="P-loop containing nucleoside triphosphate hydrolases"/>
    <property type="match status" value="1"/>
</dbReference>
<evidence type="ECO:0000256" key="18">
    <source>
        <dbReference type="ARBA" id="ARBA00022787"/>
    </source>
</evidence>
<feature type="transmembrane region" description="Helical" evidence="42">
    <location>
        <begin position="30"/>
        <end position="47"/>
    </location>
</feature>
<keyword evidence="16" id="KW-0547">Nucleotide-binding</keyword>
<evidence type="ECO:0000256" key="24">
    <source>
        <dbReference type="ARBA" id="ARBA00023128"/>
    </source>
</evidence>
<evidence type="ECO:0000256" key="17">
    <source>
        <dbReference type="ARBA" id="ARBA00022753"/>
    </source>
</evidence>
<dbReference type="SUPFAM" id="SSF90123">
    <property type="entry name" value="ABC transporter transmembrane region"/>
    <property type="match status" value="1"/>
</dbReference>
<dbReference type="InterPro" id="IPR027417">
    <property type="entry name" value="P-loop_NTPase"/>
</dbReference>
<evidence type="ECO:0000256" key="4">
    <source>
        <dbReference type="ARBA" id="ARBA00004374"/>
    </source>
</evidence>
<keyword evidence="23" id="KW-0333">Golgi apparatus</keyword>
<dbReference type="GO" id="GO:0005789">
    <property type="term" value="C:endoplasmic reticulum membrane"/>
    <property type="evidence" value="ECO:0007669"/>
    <property type="project" value="UniProtKB-SubCell"/>
</dbReference>
<comment type="catalytic activity">
    <reaction evidence="35">
        <text>uroporphyrin I(in) + ATP + H2O = uroporphyrin I(out) + ADP + phosphate + H(+)</text>
        <dbReference type="Rhea" id="RHEA:66772"/>
        <dbReference type="ChEBI" id="CHEBI:15377"/>
        <dbReference type="ChEBI" id="CHEBI:15378"/>
        <dbReference type="ChEBI" id="CHEBI:30616"/>
        <dbReference type="ChEBI" id="CHEBI:43474"/>
        <dbReference type="ChEBI" id="CHEBI:167480"/>
        <dbReference type="ChEBI" id="CHEBI:456216"/>
    </reaction>
    <physiologicalReaction direction="left-to-right" evidence="35">
        <dbReference type="Rhea" id="RHEA:66773"/>
    </physiologicalReaction>
</comment>
<dbReference type="FunFam" id="1.20.1560.10:FF:000022">
    <property type="entry name" value="ATP-binding cassette sub-family B member 6, mitochondrial"/>
    <property type="match status" value="1"/>
</dbReference>
<dbReference type="Gene3D" id="3.40.50.300">
    <property type="entry name" value="P-loop containing nucleotide triphosphate hydrolases"/>
    <property type="match status" value="1"/>
</dbReference>
<evidence type="ECO:0000256" key="40">
    <source>
        <dbReference type="ARBA" id="ARBA00049398"/>
    </source>
</evidence>
<evidence type="ECO:0000256" key="41">
    <source>
        <dbReference type="SAM" id="MobiDB-lite"/>
    </source>
</evidence>
<dbReference type="AlphaFoldDB" id="A0A423TFA8"/>
<dbReference type="GO" id="GO:0005524">
    <property type="term" value="F:ATP binding"/>
    <property type="evidence" value="ECO:0007669"/>
    <property type="project" value="UniProtKB-KW"/>
</dbReference>
<feature type="transmembrane region" description="Helical" evidence="42">
    <location>
        <begin position="63"/>
        <end position="89"/>
    </location>
</feature>
<evidence type="ECO:0000256" key="12">
    <source>
        <dbReference type="ARBA" id="ARBA00022448"/>
    </source>
</evidence>
<evidence type="ECO:0000313" key="45">
    <source>
        <dbReference type="EMBL" id="ROT75075.1"/>
    </source>
</evidence>
<dbReference type="GO" id="GO:0000139">
    <property type="term" value="C:Golgi membrane"/>
    <property type="evidence" value="ECO:0007669"/>
    <property type="project" value="UniProtKB-SubCell"/>
</dbReference>
<sequence>MMYCPPNITFDHIWVNHGISHCFLDTVTSAVYALFITIFGGGQWLMYRKYATMTDQYLRPKSVLFGIQVALTILMVFIATARLILQATIIGDRTLYGYMIVYHVCNLVCWPLSLRIIFLERNYLLPTVPTRGHGVVLLIFWTLVFVSENLAFLNLRNEDWWFDLTTITDKLEFVLFILRYVGGCLLFILGLKAPGISTLRDYVNFGGTINNQEEQDQGQAQNRNNSEGSTWRNTWKKMRILLPFMWPKKSHLLQLSVFFCFVLLLAGRVANVFVPILYKLIVDALGGSGGIPYFCWEYVLIYVALKFLQGGGTGGMGLLNNLRSLLWISVQQYTSREVQIQLFSHLHNLSLRWHLSRKTGEVLRVMDRGTNSINTLLQYIIFNILPTVIDIIVAVIYFTAAFNYWFGIIVFVTMATYLVITIIMTEWRTKYRRNMNLADNEQRARGVDSLLNFETVKYYGAEDYEVNRYKEAVLNYQIEEWKSNASLCFLNTIQNFVINGGLLAGSMLCAWMVAKDKGLTVGDYVLFSSYIMQLYTPLNWFGTYYRMIQQNFVDMENMFDLLEEKQEVLDKPDADIMVLPQGKIEFNDVSFHYSPDRPILKSISFLVEPGKTVAIVGPTGSGKSTIIRLLFRFYDVTGGFIAIDGKNVKDYTQKSVRQSIGVVPQDTVLFNETIFYNIHYGKVTATDTEVKEAAKNADIHDKILTFPDKFDTKVGERGLKLSGGEKQRVAIARTLLKNPAFILLDEATSALDTQTERNIQAAIQKVCTDRTVIIVAHRLSTIIHADTILVLQEGEIIERGSHEDLISRSGVYSNMWQQQLEANNNTDGNGNTSVEAEGEEEAQPQSPEKSDQQKTKL</sequence>
<keyword evidence="14" id="KW-0964">Secreted</keyword>
<accession>A0A423TFA8</accession>
<dbReference type="PANTHER" id="PTHR24221">
    <property type="entry name" value="ATP-BINDING CASSETTE SUB-FAMILY B"/>
    <property type="match status" value="1"/>
</dbReference>
<comment type="catalytic activity">
    <reaction evidence="38">
        <text>uroporphyrin III(in) + ATP + H2O = uroporphyrin III(out) + ADP + phosphate + H(+)</text>
        <dbReference type="Rhea" id="RHEA:66776"/>
        <dbReference type="ChEBI" id="CHEBI:15377"/>
        <dbReference type="ChEBI" id="CHEBI:15378"/>
        <dbReference type="ChEBI" id="CHEBI:30616"/>
        <dbReference type="ChEBI" id="CHEBI:43474"/>
        <dbReference type="ChEBI" id="CHEBI:167479"/>
        <dbReference type="ChEBI" id="CHEBI:456216"/>
    </reaction>
    <physiologicalReaction direction="left-to-right" evidence="38">
        <dbReference type="Rhea" id="RHEA:66777"/>
    </physiologicalReaction>
</comment>
<evidence type="ECO:0000256" key="33">
    <source>
        <dbReference type="ARBA" id="ARBA00047649"/>
    </source>
</evidence>
<keyword evidence="27" id="KW-0458">Lysosome</keyword>
<evidence type="ECO:0000256" key="13">
    <source>
        <dbReference type="ARBA" id="ARBA00022475"/>
    </source>
</evidence>
<dbReference type="Pfam" id="PF00005">
    <property type="entry name" value="ABC_tran"/>
    <property type="match status" value="1"/>
</dbReference>
<feature type="transmembrane region" description="Helical" evidence="42">
    <location>
        <begin position="404"/>
        <end position="425"/>
    </location>
</feature>
<evidence type="ECO:0000256" key="23">
    <source>
        <dbReference type="ARBA" id="ARBA00023034"/>
    </source>
</evidence>
<dbReference type="GO" id="GO:0020037">
    <property type="term" value="F:heme binding"/>
    <property type="evidence" value="ECO:0007669"/>
    <property type="project" value="TreeGrafter"/>
</dbReference>
<keyword evidence="46" id="KW-1185">Reference proteome</keyword>
<dbReference type="EMBL" id="QCYY01001811">
    <property type="protein sequence ID" value="ROT75075.1"/>
    <property type="molecule type" value="Genomic_DNA"/>
</dbReference>
<feature type="compositionally biased region" description="Polar residues" evidence="41">
    <location>
        <begin position="821"/>
        <end position="834"/>
    </location>
</feature>
<dbReference type="Proteomes" id="UP000283509">
    <property type="component" value="Unassembled WGS sequence"/>
</dbReference>
<feature type="transmembrane region" description="Helical" evidence="42">
    <location>
        <begin position="496"/>
        <end position="514"/>
    </location>
</feature>
<evidence type="ECO:0000256" key="31">
    <source>
        <dbReference type="ARBA" id="ARBA00024439"/>
    </source>
</evidence>
<dbReference type="Gene3D" id="1.20.1560.10">
    <property type="entry name" value="ABC transporter type 1, transmembrane domain"/>
    <property type="match status" value="1"/>
</dbReference>
<feature type="transmembrane region" description="Helical" evidence="42">
    <location>
        <begin position="173"/>
        <end position="191"/>
    </location>
</feature>